<dbReference type="Proteomes" id="UP001597145">
    <property type="component" value="Unassembled WGS sequence"/>
</dbReference>
<dbReference type="SUPFAM" id="SSF54593">
    <property type="entry name" value="Glyoxalase/Bleomycin resistance protein/Dihydroxybiphenyl dioxygenase"/>
    <property type="match status" value="2"/>
</dbReference>
<dbReference type="EMBL" id="JBHUCP010000019">
    <property type="protein sequence ID" value="MFD1532770.1"/>
    <property type="molecule type" value="Genomic_DNA"/>
</dbReference>
<evidence type="ECO:0000256" key="1">
    <source>
        <dbReference type="ARBA" id="ARBA00022723"/>
    </source>
</evidence>
<reference evidence="4" key="1">
    <citation type="journal article" date="2019" name="Int. J. Syst. Evol. Microbiol.">
        <title>The Global Catalogue of Microorganisms (GCM) 10K type strain sequencing project: providing services to taxonomists for standard genome sequencing and annotation.</title>
        <authorList>
            <consortium name="The Broad Institute Genomics Platform"/>
            <consortium name="The Broad Institute Genome Sequencing Center for Infectious Disease"/>
            <person name="Wu L."/>
            <person name="Ma J."/>
        </authorList>
    </citation>
    <scope>NUCLEOTIDE SEQUENCE [LARGE SCALE GENOMIC DNA]</scope>
    <source>
        <strain evidence="4">JCM 12165</strain>
    </source>
</reference>
<keyword evidence="4" id="KW-1185">Reference proteome</keyword>
<dbReference type="InterPro" id="IPR004360">
    <property type="entry name" value="Glyas_Fos-R_dOase_dom"/>
</dbReference>
<dbReference type="InterPro" id="IPR037523">
    <property type="entry name" value="VOC_core"/>
</dbReference>
<dbReference type="InterPro" id="IPR051785">
    <property type="entry name" value="MMCE/EMCE_epimerase"/>
</dbReference>
<accession>A0ABW4FR97</accession>
<name>A0ABW4FR97_9PSEU</name>
<dbReference type="PROSITE" id="PS51819">
    <property type="entry name" value="VOC"/>
    <property type="match status" value="2"/>
</dbReference>
<comment type="caution">
    <text evidence="3">The sequence shown here is derived from an EMBL/GenBank/DDBJ whole genome shotgun (WGS) entry which is preliminary data.</text>
</comment>
<dbReference type="PANTHER" id="PTHR43048:SF5">
    <property type="entry name" value="BLR5325 PROTEIN"/>
    <property type="match status" value="1"/>
</dbReference>
<evidence type="ECO:0000259" key="2">
    <source>
        <dbReference type="PROSITE" id="PS51819"/>
    </source>
</evidence>
<dbReference type="Pfam" id="PF00903">
    <property type="entry name" value="Glyoxalase"/>
    <property type="match status" value="2"/>
</dbReference>
<evidence type="ECO:0000313" key="4">
    <source>
        <dbReference type="Proteomes" id="UP001597145"/>
    </source>
</evidence>
<dbReference type="InterPro" id="IPR029068">
    <property type="entry name" value="Glyas_Bleomycin-R_OHBP_Dase"/>
</dbReference>
<dbReference type="Gene3D" id="3.10.180.10">
    <property type="entry name" value="2,3-Dihydroxybiphenyl 1,2-Dioxygenase, domain 1"/>
    <property type="match status" value="2"/>
</dbReference>
<proteinExistence type="predicted"/>
<feature type="domain" description="VOC" evidence="2">
    <location>
        <begin position="154"/>
        <end position="294"/>
    </location>
</feature>
<gene>
    <name evidence="3" type="ORF">ACFSCY_25430</name>
</gene>
<organism evidence="3 4">
    <name type="scientific">Pseudonocardia aurantiaca</name>
    <dbReference type="NCBI Taxonomy" id="75290"/>
    <lineage>
        <taxon>Bacteria</taxon>
        <taxon>Bacillati</taxon>
        <taxon>Actinomycetota</taxon>
        <taxon>Actinomycetes</taxon>
        <taxon>Pseudonocardiales</taxon>
        <taxon>Pseudonocardiaceae</taxon>
        <taxon>Pseudonocardia</taxon>
    </lineage>
</organism>
<evidence type="ECO:0000313" key="3">
    <source>
        <dbReference type="EMBL" id="MFD1532770.1"/>
    </source>
</evidence>
<dbReference type="PANTHER" id="PTHR43048">
    <property type="entry name" value="METHYLMALONYL-COA EPIMERASE"/>
    <property type="match status" value="1"/>
</dbReference>
<dbReference type="RefSeq" id="WP_343978520.1">
    <property type="nucleotide sequence ID" value="NZ_BAAAJG010000010.1"/>
</dbReference>
<protein>
    <submittedName>
        <fullName evidence="3">VOC family protein</fullName>
    </submittedName>
</protein>
<sequence length="299" mass="33149">MIRFSHRGICVSDLARSAAFYRECFGFEPARDPGILAGPDMETTTELKGVRFAAPTFRVAGGGPTIELLHFLSPEADGSPEPRSYAELGLFHLAFHVADLDATCGRIAELGGRDLRHTRAEMTQPDGSVRRMQYCTDPDGVRIQLLCVPDVPEGFAHSGIVVSDLAASRQYYAALGFTPAGEWRSGPADRMWMAVHTERPGLTLRAQLLRDDDWNAVELLEVGGVRVDPDRRRRPLNRLGLTHLAFFDDEPRATIGRLTERGGHFVEEAHVSLDQVELHHGADPDGVRVELMRSSRRSR</sequence>
<feature type="domain" description="VOC" evidence="2">
    <location>
        <begin position="3"/>
        <end position="148"/>
    </location>
</feature>
<keyword evidence="1" id="KW-0479">Metal-binding</keyword>